<dbReference type="GO" id="GO:0005663">
    <property type="term" value="C:DNA replication factor C complex"/>
    <property type="evidence" value="ECO:0007669"/>
    <property type="project" value="TreeGrafter"/>
</dbReference>
<dbReference type="GO" id="GO:0006261">
    <property type="term" value="P:DNA-templated DNA replication"/>
    <property type="evidence" value="ECO:0007669"/>
    <property type="project" value="TreeGrafter"/>
</dbReference>
<dbReference type="PANTHER" id="PTHR11669:SF20">
    <property type="entry name" value="REPLICATION FACTOR C SUBUNIT 4"/>
    <property type="match status" value="1"/>
</dbReference>
<dbReference type="InterPro" id="IPR050238">
    <property type="entry name" value="DNA_Rep/Repair_Clamp_Loader"/>
</dbReference>
<keyword evidence="3" id="KW-0235">DNA replication</keyword>
<keyword evidence="5" id="KW-0067">ATP-binding</keyword>
<evidence type="ECO:0000256" key="5">
    <source>
        <dbReference type="ARBA" id="ARBA00022840"/>
    </source>
</evidence>
<comment type="similarity">
    <text evidence="1">Belongs to the activator 1 small subunits family. RfcS subfamily.</text>
</comment>
<dbReference type="PANTHER" id="PTHR11669">
    <property type="entry name" value="REPLICATION FACTOR C / DNA POLYMERASE III GAMMA-TAU SUBUNIT"/>
    <property type="match status" value="1"/>
</dbReference>
<proteinExistence type="inferred from homology"/>
<dbReference type="Gene3D" id="3.40.50.300">
    <property type="entry name" value="P-loop containing nucleotide triphosphate hydrolases"/>
    <property type="match status" value="1"/>
</dbReference>
<dbReference type="Gene3D" id="1.20.272.10">
    <property type="match status" value="1"/>
</dbReference>
<dbReference type="GO" id="GO:0003689">
    <property type="term" value="F:DNA clamp loader activity"/>
    <property type="evidence" value="ECO:0007669"/>
    <property type="project" value="TreeGrafter"/>
</dbReference>
<dbReference type="AlphaFoldDB" id="A0A1G8YSF2"/>
<dbReference type="GO" id="GO:0006281">
    <property type="term" value="P:DNA repair"/>
    <property type="evidence" value="ECO:0007669"/>
    <property type="project" value="TreeGrafter"/>
</dbReference>
<dbReference type="GO" id="GO:0005524">
    <property type="term" value="F:ATP binding"/>
    <property type="evidence" value="ECO:0007669"/>
    <property type="project" value="UniProtKB-KW"/>
</dbReference>
<dbReference type="Pfam" id="PF08542">
    <property type="entry name" value="Rep_fac_C"/>
    <property type="match status" value="1"/>
</dbReference>
<dbReference type="InterPro" id="IPR013748">
    <property type="entry name" value="Rep_factorC_C"/>
</dbReference>
<sequence>MLWSEIHRPKGCEEIVGQERVVRHLMTFADTRSVPHMLISGPHGTGKSIAVESLAKRLYGETWEANTTILSAADLLGKGKSALETDERFAQIYRKDLSLIVNFKQIVKWYASMRPLDADFKLMVFEDAESLTFEAQQALRRTMERYSATCRFILVTTRPSAIIPAIASRCLPIFFAPLESEVIRARLNEILALEGATIPADDLDLIVHAAQGDLRRAIMYAQIAAQSKKDFDLADLSRSETGNVATSAFDAIRAGNFAAAKRIVESLMIEYGLSAREVVGELRQVVRREYNHPALAIALADADHRLCHNADDFVQLNALLARIAREVFSEESTAAL</sequence>
<evidence type="ECO:0000256" key="4">
    <source>
        <dbReference type="ARBA" id="ARBA00022741"/>
    </source>
</evidence>
<feature type="domain" description="Replication factor C C-terminal" evidence="7">
    <location>
        <begin position="249"/>
        <end position="322"/>
    </location>
</feature>
<protein>
    <recommendedName>
        <fullName evidence="2">Replication factor C small subunit</fullName>
    </recommendedName>
    <alternativeName>
        <fullName evidence="6">Clamp loader small subunit</fullName>
    </alternativeName>
</protein>
<dbReference type="Gene3D" id="1.10.8.60">
    <property type="match status" value="1"/>
</dbReference>
<evidence type="ECO:0000256" key="1">
    <source>
        <dbReference type="ARBA" id="ARBA00009668"/>
    </source>
</evidence>
<dbReference type="OrthoDB" id="7928at2157"/>
<reference evidence="8 9" key="1">
    <citation type="submission" date="2016-10" db="EMBL/GenBank/DDBJ databases">
        <authorList>
            <person name="Varghese N."/>
            <person name="Submissions S."/>
        </authorList>
    </citation>
    <scope>NUCLEOTIDE SEQUENCE [LARGE SCALE GENOMIC DNA]</scope>
    <source>
        <strain evidence="8 9">DSM 2373</strain>
    </source>
</reference>
<dbReference type="InterPro" id="IPR008921">
    <property type="entry name" value="DNA_pol3_clamp-load_cplx_C"/>
</dbReference>
<keyword evidence="9" id="KW-1185">Reference proteome</keyword>
<accession>A0A1G8YSF2</accession>
<evidence type="ECO:0000256" key="6">
    <source>
        <dbReference type="ARBA" id="ARBA00031749"/>
    </source>
</evidence>
<dbReference type="GO" id="GO:0003677">
    <property type="term" value="F:DNA binding"/>
    <property type="evidence" value="ECO:0007669"/>
    <property type="project" value="InterPro"/>
</dbReference>
<evidence type="ECO:0000256" key="2">
    <source>
        <dbReference type="ARBA" id="ARBA00014164"/>
    </source>
</evidence>
<dbReference type="Proteomes" id="UP000326500">
    <property type="component" value="Unassembled WGS sequence"/>
</dbReference>
<name>A0A1G8YSF2_9EURY</name>
<dbReference type="InterPro" id="IPR027417">
    <property type="entry name" value="P-loop_NTPase"/>
</dbReference>
<evidence type="ECO:0000313" key="8">
    <source>
        <dbReference type="EMBL" id="SDK05713.1"/>
    </source>
</evidence>
<dbReference type="RefSeq" id="WP_066953967.1">
    <property type="nucleotide sequence ID" value="NZ_BCNX01000003.1"/>
</dbReference>
<dbReference type="Pfam" id="PF13177">
    <property type="entry name" value="DNA_pol3_delta2"/>
    <property type="match status" value="1"/>
</dbReference>
<dbReference type="SUPFAM" id="SSF52540">
    <property type="entry name" value="P-loop containing nucleoside triphosphate hydrolases"/>
    <property type="match status" value="1"/>
</dbReference>
<evidence type="ECO:0000256" key="3">
    <source>
        <dbReference type="ARBA" id="ARBA00022705"/>
    </source>
</evidence>
<keyword evidence="4" id="KW-0547">Nucleotide-binding</keyword>
<dbReference type="EMBL" id="FNFT01000003">
    <property type="protein sequence ID" value="SDK05713.1"/>
    <property type="molecule type" value="Genomic_DNA"/>
</dbReference>
<dbReference type="CDD" id="cd00009">
    <property type="entry name" value="AAA"/>
    <property type="match status" value="1"/>
</dbReference>
<evidence type="ECO:0000259" key="7">
    <source>
        <dbReference type="Pfam" id="PF08542"/>
    </source>
</evidence>
<dbReference type="NCBIfam" id="NF009067">
    <property type="entry name" value="PRK12402.1"/>
    <property type="match status" value="1"/>
</dbReference>
<dbReference type="STRING" id="2200.GCA_001571405_00115"/>
<evidence type="ECO:0000313" key="9">
    <source>
        <dbReference type="Proteomes" id="UP000326500"/>
    </source>
</evidence>
<dbReference type="SUPFAM" id="SSF48019">
    <property type="entry name" value="post-AAA+ oligomerization domain-like"/>
    <property type="match status" value="1"/>
</dbReference>
<gene>
    <name evidence="8" type="ORF">SAMN04488571_103181</name>
</gene>
<organism evidence="8 9">
    <name type="scientific">Methanoculleus thermophilus</name>
    <dbReference type="NCBI Taxonomy" id="2200"/>
    <lineage>
        <taxon>Archaea</taxon>
        <taxon>Methanobacteriati</taxon>
        <taxon>Methanobacteriota</taxon>
        <taxon>Stenosarchaea group</taxon>
        <taxon>Methanomicrobia</taxon>
        <taxon>Methanomicrobiales</taxon>
        <taxon>Methanomicrobiaceae</taxon>
        <taxon>Methanoculleus</taxon>
    </lineage>
</organism>